<dbReference type="NCBIfam" id="TIGR01859">
    <property type="entry name" value="fruc_bis_ald"/>
    <property type="match status" value="1"/>
</dbReference>
<evidence type="ECO:0000313" key="8">
    <source>
        <dbReference type="Proteomes" id="UP000199427"/>
    </source>
</evidence>
<feature type="binding site" evidence="5">
    <location>
        <position position="207"/>
    </location>
    <ligand>
        <name>dihydroxyacetone phosphate</name>
        <dbReference type="ChEBI" id="CHEBI:57642"/>
    </ligand>
</feature>
<feature type="binding site" evidence="6">
    <location>
        <position position="130"/>
    </location>
    <ligand>
        <name>Zn(2+)</name>
        <dbReference type="ChEBI" id="CHEBI:29105"/>
        <label>2</label>
    </ligand>
</feature>
<dbReference type="Pfam" id="PF01116">
    <property type="entry name" value="F_bP_aldolase"/>
    <property type="match status" value="1"/>
</dbReference>
<evidence type="ECO:0000256" key="2">
    <source>
        <dbReference type="ARBA" id="ARBA00022833"/>
    </source>
</evidence>
<keyword evidence="8" id="KW-1185">Reference proteome</keyword>
<dbReference type="STRING" id="571933.SAMN05216362_13410"/>
<protein>
    <submittedName>
        <fullName evidence="7">Fructose-bisphosphate aldolase</fullName>
    </submittedName>
</protein>
<dbReference type="Proteomes" id="UP000199427">
    <property type="component" value="Unassembled WGS sequence"/>
</dbReference>
<evidence type="ECO:0000256" key="3">
    <source>
        <dbReference type="ARBA" id="ARBA00023239"/>
    </source>
</evidence>
<feature type="binding site" evidence="5">
    <location>
        <begin position="256"/>
        <end position="259"/>
    </location>
    <ligand>
        <name>dihydroxyacetone phosphate</name>
        <dbReference type="ChEBI" id="CHEBI:57642"/>
    </ligand>
</feature>
<dbReference type="PANTHER" id="PTHR30304:SF0">
    <property type="entry name" value="D-TAGATOSE-1,6-BISPHOSPHATE ALDOLASE SUBUNIT GATY-RELATED"/>
    <property type="match status" value="1"/>
</dbReference>
<evidence type="ECO:0000256" key="1">
    <source>
        <dbReference type="ARBA" id="ARBA00022723"/>
    </source>
</evidence>
<keyword evidence="2 6" id="KW-0862">Zinc</keyword>
<dbReference type="NCBIfam" id="TIGR00167">
    <property type="entry name" value="cbbA"/>
    <property type="match status" value="1"/>
</dbReference>
<feature type="active site" description="Proton donor" evidence="4">
    <location>
        <position position="108"/>
    </location>
</feature>
<feature type="binding site" evidence="5">
    <location>
        <begin position="235"/>
        <end position="237"/>
    </location>
    <ligand>
        <name>dihydroxyacetone phosphate</name>
        <dbReference type="ChEBI" id="CHEBI:57642"/>
    </ligand>
</feature>
<dbReference type="PIRSF" id="PIRSF001359">
    <property type="entry name" value="F_bP_aldolase_II"/>
    <property type="match status" value="1"/>
</dbReference>
<organism evidence="7 8">
    <name type="scientific">Piscibacillus halophilus</name>
    <dbReference type="NCBI Taxonomy" id="571933"/>
    <lineage>
        <taxon>Bacteria</taxon>
        <taxon>Bacillati</taxon>
        <taxon>Bacillota</taxon>
        <taxon>Bacilli</taxon>
        <taxon>Bacillales</taxon>
        <taxon>Bacillaceae</taxon>
        <taxon>Piscibacillus</taxon>
    </lineage>
</organism>
<accession>A0A1H9JXW5</accession>
<dbReference type="GO" id="GO:0030388">
    <property type="term" value="P:fructose 1,6-bisphosphate metabolic process"/>
    <property type="evidence" value="ECO:0007669"/>
    <property type="project" value="InterPro"/>
</dbReference>
<dbReference type="PANTHER" id="PTHR30304">
    <property type="entry name" value="D-TAGATOSE-1,6-BISPHOSPHATE ALDOLASE"/>
    <property type="match status" value="1"/>
</dbReference>
<dbReference type="GO" id="GO:0008270">
    <property type="term" value="F:zinc ion binding"/>
    <property type="evidence" value="ECO:0007669"/>
    <property type="project" value="InterPro"/>
</dbReference>
<feature type="binding site" evidence="6">
    <location>
        <position position="234"/>
    </location>
    <ligand>
        <name>Zn(2+)</name>
        <dbReference type="ChEBI" id="CHEBI:29105"/>
        <label>1</label>
        <note>catalytic</note>
    </ligand>
</feature>
<dbReference type="AlphaFoldDB" id="A0A1H9JXW5"/>
<dbReference type="Gene3D" id="3.20.20.70">
    <property type="entry name" value="Aldolase class I"/>
    <property type="match status" value="1"/>
</dbReference>
<dbReference type="EMBL" id="FOES01000034">
    <property type="protein sequence ID" value="SEQ91658.1"/>
    <property type="molecule type" value="Genomic_DNA"/>
</dbReference>
<dbReference type="InterPro" id="IPR000771">
    <property type="entry name" value="FBA_II"/>
</dbReference>
<dbReference type="GO" id="GO:0006096">
    <property type="term" value="P:glycolytic process"/>
    <property type="evidence" value="ECO:0007669"/>
    <property type="project" value="InterPro"/>
</dbReference>
<proteinExistence type="predicted"/>
<evidence type="ECO:0000256" key="4">
    <source>
        <dbReference type="PIRSR" id="PIRSR001359-1"/>
    </source>
</evidence>
<feature type="binding site" evidence="6">
    <location>
        <position position="109"/>
    </location>
    <ligand>
        <name>Zn(2+)</name>
        <dbReference type="ChEBI" id="CHEBI:29105"/>
        <label>1</label>
        <note>catalytic</note>
    </ligand>
</feature>
<evidence type="ECO:0000256" key="5">
    <source>
        <dbReference type="PIRSR" id="PIRSR001359-2"/>
    </source>
</evidence>
<dbReference type="InterPro" id="IPR050246">
    <property type="entry name" value="Class_II_FBP_aldolase"/>
</dbReference>
<dbReference type="SUPFAM" id="SSF51569">
    <property type="entry name" value="Aldolase"/>
    <property type="match status" value="1"/>
</dbReference>
<feature type="binding site" evidence="6">
    <location>
        <position position="160"/>
    </location>
    <ligand>
        <name>Zn(2+)</name>
        <dbReference type="ChEBI" id="CHEBI:29105"/>
        <label>2</label>
    </ligand>
</feature>
<evidence type="ECO:0000313" key="7">
    <source>
        <dbReference type="EMBL" id="SEQ91658.1"/>
    </source>
</evidence>
<keyword evidence="1 6" id="KW-0479">Metal-binding</keyword>
<comment type="cofactor">
    <cofactor evidence="6">
        <name>Zn(2+)</name>
        <dbReference type="ChEBI" id="CHEBI:29105"/>
    </cofactor>
    <text evidence="6">Binds 2 Zn(2+) ions per subunit. One is catalytic and the other provides a structural contribution.</text>
</comment>
<evidence type="ECO:0000256" key="6">
    <source>
        <dbReference type="PIRSR" id="PIRSR001359-3"/>
    </source>
</evidence>
<keyword evidence="3" id="KW-0456">Lyase</keyword>
<gene>
    <name evidence="7" type="ORF">SAMN05216362_13410</name>
</gene>
<dbReference type="CDD" id="cd00947">
    <property type="entry name" value="TBP_aldolase_IIB"/>
    <property type="match status" value="1"/>
</dbReference>
<feature type="binding site" evidence="6">
    <location>
        <position position="206"/>
    </location>
    <ligand>
        <name>Zn(2+)</name>
        <dbReference type="ChEBI" id="CHEBI:29105"/>
        <label>1</label>
        <note>catalytic</note>
    </ligand>
</feature>
<dbReference type="InterPro" id="IPR011289">
    <property type="entry name" value="Fruc_bis_ald_class-2"/>
</dbReference>
<dbReference type="PROSITE" id="PS00602">
    <property type="entry name" value="ALDOLASE_CLASS_II_1"/>
    <property type="match status" value="1"/>
</dbReference>
<sequence length="310" mass="33814">MRFHGAVGILLIRYDLHHKEEPVVPLVSMTEMLNKATKEGYAVGQFNINNLEYFQAILQAAEEEQSPVIIGVSEGAAKYCGGFNVVVALVKELMNSYHTTVPVAIHLDHGSSFEKCAEAIHAGFTSVMIDGSHMPLDDNIALTQKVVELAHIHGVSVEAELGRIGGQEDDIIVEDAEAAYAIPSECDRLVRETGVDCFAPALGSVHGPYKGEPNLGFDRMEEVQKLTDVPLVLHGGTGIPTKDIQRAISLGTAKINVNTENQIAQAKVVREVLDEKPELYDPRKYLGPSRDKIKETVIGKMREFGSSQKA</sequence>
<dbReference type="PROSITE" id="PS00806">
    <property type="entry name" value="ALDOLASE_CLASS_II_2"/>
    <property type="match status" value="1"/>
</dbReference>
<name>A0A1H9JXW5_9BACI</name>
<reference evidence="7 8" key="1">
    <citation type="submission" date="2016-10" db="EMBL/GenBank/DDBJ databases">
        <authorList>
            <person name="de Groot N.N."/>
        </authorList>
    </citation>
    <scope>NUCLEOTIDE SEQUENCE [LARGE SCALE GENOMIC DNA]</scope>
    <source>
        <strain evidence="7 8">DSM 21633</strain>
    </source>
</reference>
<dbReference type="InterPro" id="IPR013785">
    <property type="entry name" value="Aldolase_TIM"/>
</dbReference>
<dbReference type="GO" id="GO:0004332">
    <property type="term" value="F:fructose-bisphosphate aldolase activity"/>
    <property type="evidence" value="ECO:0007669"/>
    <property type="project" value="InterPro"/>
</dbReference>